<dbReference type="EMBL" id="JBBCAQ010000018">
    <property type="protein sequence ID" value="KAK7595359.1"/>
    <property type="molecule type" value="Genomic_DNA"/>
</dbReference>
<protein>
    <submittedName>
        <fullName evidence="2">Uncharacterized protein</fullName>
    </submittedName>
</protein>
<feature type="region of interest" description="Disordered" evidence="1">
    <location>
        <begin position="79"/>
        <end position="104"/>
    </location>
</feature>
<evidence type="ECO:0000313" key="2">
    <source>
        <dbReference type="EMBL" id="KAK7595359.1"/>
    </source>
</evidence>
<name>A0AAN9TWS2_9HEMI</name>
<evidence type="ECO:0000256" key="1">
    <source>
        <dbReference type="SAM" id="MobiDB-lite"/>
    </source>
</evidence>
<dbReference type="AlphaFoldDB" id="A0AAN9TWS2"/>
<feature type="region of interest" description="Disordered" evidence="1">
    <location>
        <begin position="316"/>
        <end position="343"/>
    </location>
</feature>
<proteinExistence type="predicted"/>
<keyword evidence="3" id="KW-1185">Reference proteome</keyword>
<feature type="compositionally biased region" description="Low complexity" evidence="1">
    <location>
        <begin position="30"/>
        <end position="40"/>
    </location>
</feature>
<organism evidence="2 3">
    <name type="scientific">Parthenolecanium corni</name>
    <dbReference type="NCBI Taxonomy" id="536013"/>
    <lineage>
        <taxon>Eukaryota</taxon>
        <taxon>Metazoa</taxon>
        <taxon>Ecdysozoa</taxon>
        <taxon>Arthropoda</taxon>
        <taxon>Hexapoda</taxon>
        <taxon>Insecta</taxon>
        <taxon>Pterygota</taxon>
        <taxon>Neoptera</taxon>
        <taxon>Paraneoptera</taxon>
        <taxon>Hemiptera</taxon>
        <taxon>Sternorrhyncha</taxon>
        <taxon>Coccoidea</taxon>
        <taxon>Coccidae</taxon>
        <taxon>Parthenolecanium</taxon>
    </lineage>
</organism>
<feature type="region of interest" description="Disordered" evidence="1">
    <location>
        <begin position="29"/>
        <end position="64"/>
    </location>
</feature>
<accession>A0AAN9TWS2</accession>
<gene>
    <name evidence="2" type="ORF">V9T40_013184</name>
</gene>
<reference evidence="2 3" key="1">
    <citation type="submission" date="2024-03" db="EMBL/GenBank/DDBJ databases">
        <title>Adaptation during the transition from Ophiocordyceps entomopathogen to insect associate is accompanied by gene loss and intensified selection.</title>
        <authorList>
            <person name="Ward C.M."/>
            <person name="Onetto C.A."/>
            <person name="Borneman A.R."/>
        </authorList>
    </citation>
    <scope>NUCLEOTIDE SEQUENCE [LARGE SCALE GENOMIC DNA]</scope>
    <source>
        <strain evidence="2">AWRI1</strain>
        <tissue evidence="2">Single Adult Female</tissue>
    </source>
</reference>
<dbReference type="Proteomes" id="UP001367676">
    <property type="component" value="Unassembled WGS sequence"/>
</dbReference>
<evidence type="ECO:0000313" key="3">
    <source>
        <dbReference type="Proteomes" id="UP001367676"/>
    </source>
</evidence>
<feature type="compositionally biased region" description="Basic and acidic residues" evidence="1">
    <location>
        <begin position="319"/>
        <end position="332"/>
    </location>
</feature>
<comment type="caution">
    <text evidence="2">The sequence shown here is derived from an EMBL/GenBank/DDBJ whole genome shotgun (WGS) entry which is preliminary data.</text>
</comment>
<sequence length="343" mass="38206">MIPNVALANLERGKENTIARAHRLAEDADGVTTTAAATVGRPRRPERSSRRREQKSELAAGEGDGDRERCACVRRLGGERRGAKKETTAAARGIGQLPPQRAASRIRRWPTRSPFPQLDENLAVLRYVRAYRTASRFKNNEIRASFRSVAARVRGRRYGVASSAPTPAPARGAAAGRPLGSGGVAPIDLGVGDRTFEAAADRRNADARRRRRDRRFRPIRGPRSCALDVAMKAAYRQHVAPAQLGKYRPVPYRPVPRHRRTDEPPKFISRLFANGLRVSKFANLSRAAAPSRLVFSKSLRIFNFDLVTRPAGLFSNRSSRSETETKRFDSRSAKRSTQIRYDT</sequence>